<sequence length="56" mass="6717">MGICTKIVCSTFLLWEWFETPITTGHKPKRGLWIRVWQFCPNPQRFIANDYLENET</sequence>
<dbReference type="Proteomes" id="UP000003477">
    <property type="component" value="Unassembled WGS sequence"/>
</dbReference>
<evidence type="ECO:0000313" key="2">
    <source>
        <dbReference type="Proteomes" id="UP000003477"/>
    </source>
</evidence>
<proteinExistence type="predicted"/>
<accession>G5J076</accession>
<name>G5J076_CROWT</name>
<dbReference type="AlphaFoldDB" id="G5J076"/>
<organism evidence="1 2">
    <name type="scientific">Crocosphaera watsonii WH 0003</name>
    <dbReference type="NCBI Taxonomy" id="423471"/>
    <lineage>
        <taxon>Bacteria</taxon>
        <taxon>Bacillati</taxon>
        <taxon>Cyanobacteriota</taxon>
        <taxon>Cyanophyceae</taxon>
        <taxon>Oscillatoriophycideae</taxon>
        <taxon>Chroococcales</taxon>
        <taxon>Aphanothecaceae</taxon>
        <taxon>Crocosphaera</taxon>
    </lineage>
</organism>
<dbReference type="EMBL" id="AESD01000147">
    <property type="protein sequence ID" value="EHJ14417.1"/>
    <property type="molecule type" value="Genomic_DNA"/>
</dbReference>
<reference evidence="1 2" key="1">
    <citation type="journal article" date="2011" name="Front. Microbiol.">
        <title>Two Strains of Crocosphaera watsonii with Highly Conserved Genomes are Distinguished by Strain-Specific Features.</title>
        <authorList>
            <person name="Bench S.R."/>
            <person name="Ilikchyan I.N."/>
            <person name="Tripp H.J."/>
            <person name="Zehr J.P."/>
        </authorList>
    </citation>
    <scope>NUCLEOTIDE SEQUENCE [LARGE SCALE GENOMIC DNA]</scope>
    <source>
        <strain evidence="1 2">WH 0003</strain>
    </source>
</reference>
<gene>
    <name evidence="1" type="ORF">CWATWH0003_0913</name>
</gene>
<protein>
    <submittedName>
        <fullName evidence="1">Uncharacterized protein</fullName>
    </submittedName>
</protein>
<evidence type="ECO:0000313" key="1">
    <source>
        <dbReference type="EMBL" id="EHJ14417.1"/>
    </source>
</evidence>
<comment type="caution">
    <text evidence="1">The sequence shown here is derived from an EMBL/GenBank/DDBJ whole genome shotgun (WGS) entry which is preliminary data.</text>
</comment>